<proteinExistence type="predicted"/>
<dbReference type="InterPro" id="IPR036388">
    <property type="entry name" value="WH-like_DNA-bd_sf"/>
</dbReference>
<dbReference type="AlphaFoldDB" id="A0A956SH10"/>
<sequence length="188" mass="20956">MPKTAEELASRRLFSLVYDELRTIARKQLADEATGHSLRPTELVHEAYLRLSRAHGIGWTDRTQFYATVAQAMRRLLIEHARKRKRIKRGGGLRPLPLDEAQVPVDGDLEELVALDDALRRLREIDARAADTFELRVFAGLSIEEVGATLGTSPATVKRDWNVARAWLVCAVEEATRNPESEGGSDGA</sequence>
<evidence type="ECO:0000256" key="2">
    <source>
        <dbReference type="ARBA" id="ARBA00023082"/>
    </source>
</evidence>
<organism evidence="5 6">
    <name type="scientific">Eiseniibacteriota bacterium</name>
    <dbReference type="NCBI Taxonomy" id="2212470"/>
    <lineage>
        <taxon>Bacteria</taxon>
        <taxon>Candidatus Eiseniibacteriota</taxon>
    </lineage>
</organism>
<keyword evidence="1" id="KW-0805">Transcription regulation</keyword>
<gene>
    <name evidence="5" type="ORF">KDA27_25470</name>
</gene>
<dbReference type="InterPro" id="IPR011517">
    <property type="entry name" value="RNA_pol_sigma70_ECF-like"/>
</dbReference>
<dbReference type="Proteomes" id="UP000739538">
    <property type="component" value="Unassembled WGS sequence"/>
</dbReference>
<dbReference type="InterPro" id="IPR039425">
    <property type="entry name" value="RNA_pol_sigma-70-like"/>
</dbReference>
<dbReference type="Gene3D" id="1.10.10.10">
    <property type="entry name" value="Winged helix-like DNA-binding domain superfamily/Winged helix DNA-binding domain"/>
    <property type="match status" value="1"/>
</dbReference>
<keyword evidence="3" id="KW-0804">Transcription</keyword>
<dbReference type="GO" id="GO:0006352">
    <property type="term" value="P:DNA-templated transcription initiation"/>
    <property type="evidence" value="ECO:0007669"/>
    <property type="project" value="InterPro"/>
</dbReference>
<evidence type="ECO:0000313" key="5">
    <source>
        <dbReference type="EMBL" id="MCA9759169.1"/>
    </source>
</evidence>
<dbReference type="NCBIfam" id="TIGR02937">
    <property type="entry name" value="sigma70-ECF"/>
    <property type="match status" value="1"/>
</dbReference>
<dbReference type="PANTHER" id="PTHR43133:SF39">
    <property type="entry name" value="SIMILAR TO RNA POLYMERASE SIGMA-E FACTOR"/>
    <property type="match status" value="1"/>
</dbReference>
<comment type="caution">
    <text evidence="5">The sequence shown here is derived from an EMBL/GenBank/DDBJ whole genome shotgun (WGS) entry which is preliminary data.</text>
</comment>
<dbReference type="InterPro" id="IPR013324">
    <property type="entry name" value="RNA_pol_sigma_r3/r4-like"/>
</dbReference>
<protein>
    <submittedName>
        <fullName evidence="5">Sigma-70 family RNA polymerase sigma factor</fullName>
    </submittedName>
</protein>
<dbReference type="InterPro" id="IPR014284">
    <property type="entry name" value="RNA_pol_sigma-70_dom"/>
</dbReference>
<dbReference type="GO" id="GO:0016987">
    <property type="term" value="F:sigma factor activity"/>
    <property type="evidence" value="ECO:0007669"/>
    <property type="project" value="UniProtKB-KW"/>
</dbReference>
<reference evidence="5" key="2">
    <citation type="journal article" date="2021" name="Microbiome">
        <title>Successional dynamics and alternative stable states in a saline activated sludge microbial community over 9 years.</title>
        <authorList>
            <person name="Wang Y."/>
            <person name="Ye J."/>
            <person name="Ju F."/>
            <person name="Liu L."/>
            <person name="Boyd J.A."/>
            <person name="Deng Y."/>
            <person name="Parks D.H."/>
            <person name="Jiang X."/>
            <person name="Yin X."/>
            <person name="Woodcroft B.J."/>
            <person name="Tyson G.W."/>
            <person name="Hugenholtz P."/>
            <person name="Polz M.F."/>
            <person name="Zhang T."/>
        </authorList>
    </citation>
    <scope>NUCLEOTIDE SEQUENCE</scope>
    <source>
        <strain evidence="5">HKST-UBA02</strain>
    </source>
</reference>
<name>A0A956SH10_UNCEI</name>
<keyword evidence="2" id="KW-0731">Sigma factor</keyword>
<dbReference type="InterPro" id="IPR053812">
    <property type="entry name" value="HTH_Sigma70_ECF-like"/>
</dbReference>
<evidence type="ECO:0000313" key="6">
    <source>
        <dbReference type="Proteomes" id="UP000739538"/>
    </source>
</evidence>
<evidence type="ECO:0000259" key="4">
    <source>
        <dbReference type="Pfam" id="PF07638"/>
    </source>
</evidence>
<reference evidence="5" key="1">
    <citation type="submission" date="2020-04" db="EMBL/GenBank/DDBJ databases">
        <authorList>
            <person name="Zhang T."/>
        </authorList>
    </citation>
    <scope>NUCLEOTIDE SEQUENCE</scope>
    <source>
        <strain evidence="5">HKST-UBA02</strain>
    </source>
</reference>
<dbReference type="SUPFAM" id="SSF88659">
    <property type="entry name" value="Sigma3 and sigma4 domains of RNA polymerase sigma factors"/>
    <property type="match status" value="1"/>
</dbReference>
<accession>A0A956SH10</accession>
<dbReference type="Pfam" id="PF07638">
    <property type="entry name" value="Sigma70_ECF"/>
    <property type="match status" value="1"/>
</dbReference>
<feature type="domain" description="RNA polymerase sigma-70 ECF-like HTH" evidence="4">
    <location>
        <begin position="7"/>
        <end position="169"/>
    </location>
</feature>
<dbReference type="PANTHER" id="PTHR43133">
    <property type="entry name" value="RNA POLYMERASE ECF-TYPE SIGMA FACTO"/>
    <property type="match status" value="1"/>
</dbReference>
<evidence type="ECO:0000256" key="1">
    <source>
        <dbReference type="ARBA" id="ARBA00023015"/>
    </source>
</evidence>
<dbReference type="EMBL" id="JAGQHS010000277">
    <property type="protein sequence ID" value="MCA9759169.1"/>
    <property type="molecule type" value="Genomic_DNA"/>
</dbReference>
<dbReference type="NCBIfam" id="TIGR02999">
    <property type="entry name" value="Sig-70_X6"/>
    <property type="match status" value="1"/>
</dbReference>
<evidence type="ECO:0000256" key="3">
    <source>
        <dbReference type="ARBA" id="ARBA00023163"/>
    </source>
</evidence>